<feature type="transmembrane region" description="Helical" evidence="11">
    <location>
        <begin position="33"/>
        <end position="59"/>
    </location>
</feature>
<dbReference type="PANTHER" id="PTHR10110:SF86">
    <property type="entry name" value="SODIUM_HYDROGEN EXCHANGER 7"/>
    <property type="match status" value="1"/>
</dbReference>
<evidence type="ECO:0000256" key="4">
    <source>
        <dbReference type="ARBA" id="ARBA00022475"/>
    </source>
</evidence>
<keyword evidence="11" id="KW-0997">Cell inner membrane</keyword>
<comment type="similarity">
    <text evidence="11">Belongs to the monovalent cation:proton antiporter 1 (CPA1) transporter (TC 2.A.36) family.</text>
</comment>
<feature type="transmembrane region" description="Helical" evidence="11">
    <location>
        <begin position="93"/>
        <end position="110"/>
    </location>
</feature>
<feature type="transmembrane region" description="Helical" evidence="11">
    <location>
        <begin position="194"/>
        <end position="215"/>
    </location>
</feature>
<feature type="transmembrane region" description="Helical" evidence="11">
    <location>
        <begin position="396"/>
        <end position="420"/>
    </location>
</feature>
<evidence type="ECO:0000256" key="6">
    <source>
        <dbReference type="ARBA" id="ARBA00022989"/>
    </source>
</evidence>
<feature type="transmembrane region" description="Helical" evidence="11">
    <location>
        <begin position="309"/>
        <end position="330"/>
    </location>
</feature>
<evidence type="ECO:0000256" key="10">
    <source>
        <dbReference type="ARBA" id="ARBA00023201"/>
    </source>
</evidence>
<evidence type="ECO:0000313" key="14">
    <source>
        <dbReference type="Proteomes" id="UP000000420"/>
    </source>
</evidence>
<comment type="function">
    <text evidence="11">Na(+)/H(+) antiporter that extrudes sodium in exchange for external protons.</text>
</comment>
<keyword evidence="9 11" id="KW-0472">Membrane</keyword>
<evidence type="ECO:0000313" key="13">
    <source>
        <dbReference type="EMBL" id="AAY50772.1"/>
    </source>
</evidence>
<organism evidence="13 14">
    <name type="scientific">Xanthomonas campestris pv. campestris (strain 8004)</name>
    <dbReference type="NCBI Taxonomy" id="314565"/>
    <lineage>
        <taxon>Bacteria</taxon>
        <taxon>Pseudomonadati</taxon>
        <taxon>Pseudomonadota</taxon>
        <taxon>Gammaproteobacteria</taxon>
        <taxon>Lysobacterales</taxon>
        <taxon>Lysobacteraceae</taxon>
        <taxon>Xanthomonas</taxon>
    </lineage>
</organism>
<dbReference type="GO" id="GO:0005886">
    <property type="term" value="C:plasma membrane"/>
    <property type="evidence" value="ECO:0007669"/>
    <property type="project" value="UniProtKB-SubCell"/>
</dbReference>
<dbReference type="InterPro" id="IPR004705">
    <property type="entry name" value="Cation/H_exchanger_CPA1_bac"/>
</dbReference>
<keyword evidence="8 11" id="KW-0406">Ion transport</keyword>
<protein>
    <submittedName>
        <fullName evidence="13">Na+:H+ antiporter</fullName>
    </submittedName>
</protein>
<evidence type="ECO:0000256" key="3">
    <source>
        <dbReference type="ARBA" id="ARBA00022449"/>
    </source>
</evidence>
<dbReference type="AlphaFoldDB" id="A0A0H2XD76"/>
<dbReference type="NCBIfam" id="TIGR00831">
    <property type="entry name" value="a_cpa1"/>
    <property type="match status" value="1"/>
</dbReference>
<sequence>MRCGGSTPARKRGMFHHRCRVAVPHALPRRGRFFSGFCMHSIDVVLAMLLAVAASGYLIRILPFSLPLPLVQIALGAVVSGVFDAGHELEPELFFLLFLPPLLFLDGWRIPKQGLFRDKAAILELALGLVVFTVVGAGLLIHWLIPAMPLAVAFALAAIISPTDPVAVSSIASKVQIPKRLMHILEGESLLNDASGLVCFQFAVAAVLTGTFSVATASLTFLWVALAGLGLGVATTFGLSRIQAWIWRHFGEEPGSAILVNLLTPFAAYLLAEAFHASGILAAVAAGITMSYVEMAGNAPGNMRLQRSAVWDTVQFTFNGIIFVLLGEQLPGILDGAVRSVQEAGHLNPWWLAVYVATISASLMALRFVWVFLSLRWNLFKAQRRGEAHVSPPWRIVVAVSLAGVRGAITLAGVLTLPLVLEDGSPFPARQLAIFLAASVILVSLLVASVALPRLLRGLELPEEEDEQLKEDLAVKAASQAALEAVEKLRQRLVEDSAHAERYNAAANQVSQRYQRKLGAVDMAETDPEEAGAFEQALRQFRHAALVAERNELFKLARRREISDDLSRRLVRNLDLIESRKRA</sequence>
<dbReference type="GO" id="GO:0015385">
    <property type="term" value="F:sodium:proton antiporter activity"/>
    <property type="evidence" value="ECO:0007669"/>
    <property type="project" value="InterPro"/>
</dbReference>
<keyword evidence="4" id="KW-1003">Cell membrane</keyword>
<reference evidence="13 14" key="1">
    <citation type="journal article" date="2005" name="Genome Res.">
        <title>Comparative and functional genomic analyses of the pathogenicity of phytopathogen Xanthomonas campestris pv. campestris.</title>
        <authorList>
            <person name="Qian W."/>
            <person name="Jia Y."/>
            <person name="Ren S.X."/>
            <person name="He Y.Q."/>
            <person name="Feng J.X."/>
            <person name="Lu L.F."/>
            <person name="Sun Q."/>
            <person name="Ying G."/>
            <person name="Tang D.J."/>
            <person name="Tang H."/>
            <person name="Wu W."/>
            <person name="Hao P."/>
            <person name="Wang L."/>
            <person name="Jiang B.L."/>
            <person name="Zeng S."/>
            <person name="Gu W.Y."/>
            <person name="Lu G."/>
            <person name="Rong L."/>
            <person name="Tian Y."/>
            <person name="Yao Z."/>
            <person name="Fu G."/>
            <person name="Chen B."/>
            <person name="Fang R."/>
            <person name="Qiang B."/>
            <person name="Chen Z."/>
            <person name="Zhao G.P."/>
            <person name="Tang J.L."/>
            <person name="He C."/>
        </authorList>
    </citation>
    <scope>NUCLEOTIDE SEQUENCE [LARGE SCALE GENOMIC DNA]</scope>
    <source>
        <strain evidence="13 14">8004</strain>
    </source>
</reference>
<feature type="domain" description="Cation/H+ exchanger transmembrane" evidence="12">
    <location>
        <begin position="52"/>
        <end position="457"/>
    </location>
</feature>
<evidence type="ECO:0000256" key="8">
    <source>
        <dbReference type="ARBA" id="ARBA00023065"/>
    </source>
</evidence>
<keyword evidence="3 11" id="KW-0050">Antiport</keyword>
<feature type="transmembrane region" description="Helical" evidence="11">
    <location>
        <begin position="432"/>
        <end position="452"/>
    </location>
</feature>
<feature type="transmembrane region" description="Helical" evidence="11">
    <location>
        <begin position="66"/>
        <end position="87"/>
    </location>
</feature>
<dbReference type="EMBL" id="CP000050">
    <property type="protein sequence ID" value="AAY50772.1"/>
    <property type="molecule type" value="Genomic_DNA"/>
</dbReference>
<dbReference type="Gene3D" id="6.10.140.1330">
    <property type="match status" value="1"/>
</dbReference>
<accession>A0A0H2XD76</accession>
<dbReference type="InterPro" id="IPR006153">
    <property type="entry name" value="Cation/H_exchanger_TM"/>
</dbReference>
<name>A0A0H2XD76_XANC8</name>
<dbReference type="KEGG" id="xcb:XC_3732"/>
<dbReference type="GO" id="GO:0098719">
    <property type="term" value="P:sodium ion import across plasma membrane"/>
    <property type="evidence" value="ECO:0007669"/>
    <property type="project" value="TreeGrafter"/>
</dbReference>
<feature type="transmembrane region" description="Helical" evidence="11">
    <location>
        <begin position="122"/>
        <end position="145"/>
    </location>
</feature>
<dbReference type="HOGENOM" id="CLU_005912_6_3_6"/>
<keyword evidence="2 11" id="KW-0813">Transport</keyword>
<proteinExistence type="inferred from homology"/>
<dbReference type="Pfam" id="PF00999">
    <property type="entry name" value="Na_H_Exchanger"/>
    <property type="match status" value="1"/>
</dbReference>
<gene>
    <name evidence="13" type="ordered locus">XC_3732</name>
</gene>
<feature type="transmembrane region" description="Helical" evidence="11">
    <location>
        <begin position="151"/>
        <end position="173"/>
    </location>
</feature>
<dbReference type="GO" id="GO:0015386">
    <property type="term" value="F:potassium:proton antiporter activity"/>
    <property type="evidence" value="ECO:0007669"/>
    <property type="project" value="TreeGrafter"/>
</dbReference>
<evidence type="ECO:0000256" key="9">
    <source>
        <dbReference type="ARBA" id="ARBA00023136"/>
    </source>
</evidence>
<feature type="transmembrane region" description="Helical" evidence="11">
    <location>
        <begin position="350"/>
        <end position="375"/>
    </location>
</feature>
<evidence type="ECO:0000256" key="5">
    <source>
        <dbReference type="ARBA" id="ARBA00022692"/>
    </source>
</evidence>
<evidence type="ECO:0000256" key="2">
    <source>
        <dbReference type="ARBA" id="ARBA00022448"/>
    </source>
</evidence>
<dbReference type="InterPro" id="IPR018422">
    <property type="entry name" value="Cation/H_exchanger_CPA1"/>
</dbReference>
<keyword evidence="5 11" id="KW-0812">Transmembrane</keyword>
<dbReference type="GO" id="GO:0051453">
    <property type="term" value="P:regulation of intracellular pH"/>
    <property type="evidence" value="ECO:0007669"/>
    <property type="project" value="TreeGrafter"/>
</dbReference>
<dbReference type="PANTHER" id="PTHR10110">
    <property type="entry name" value="SODIUM/HYDROGEN EXCHANGER"/>
    <property type="match status" value="1"/>
</dbReference>
<comment type="caution">
    <text evidence="11">Lacks conserved residue(s) required for the propagation of feature annotation.</text>
</comment>
<keyword evidence="7 11" id="KW-0915">Sodium</keyword>
<dbReference type="Proteomes" id="UP000000420">
    <property type="component" value="Chromosome"/>
</dbReference>
<comment type="subcellular location">
    <subcellularLocation>
        <location evidence="11">Cell inner membrane</location>
        <topology evidence="11">Multi-pass membrane protein</topology>
    </subcellularLocation>
    <subcellularLocation>
        <location evidence="1">Cell membrane</location>
        <topology evidence="1">Multi-pass membrane protein</topology>
    </subcellularLocation>
</comment>
<evidence type="ECO:0000256" key="1">
    <source>
        <dbReference type="ARBA" id="ARBA00004651"/>
    </source>
</evidence>
<evidence type="ECO:0000256" key="7">
    <source>
        <dbReference type="ARBA" id="ARBA00023053"/>
    </source>
</evidence>
<keyword evidence="10 11" id="KW-0739">Sodium transport</keyword>
<evidence type="ECO:0000256" key="11">
    <source>
        <dbReference type="RuleBase" id="RU366002"/>
    </source>
</evidence>
<evidence type="ECO:0000259" key="12">
    <source>
        <dbReference type="Pfam" id="PF00999"/>
    </source>
</evidence>
<keyword evidence="6 11" id="KW-1133">Transmembrane helix</keyword>